<keyword evidence="2" id="KW-1185">Reference proteome</keyword>
<gene>
    <name evidence="1" type="ORF">AFUS01_LOCUS15940</name>
</gene>
<dbReference type="EMBL" id="CAJVCH010143441">
    <property type="protein sequence ID" value="CAG7727078.1"/>
    <property type="molecule type" value="Genomic_DNA"/>
</dbReference>
<evidence type="ECO:0000313" key="1">
    <source>
        <dbReference type="EMBL" id="CAG7727078.1"/>
    </source>
</evidence>
<dbReference type="Proteomes" id="UP000708208">
    <property type="component" value="Unassembled WGS sequence"/>
</dbReference>
<sequence length="15" mass="1549">YSGWKCGGSCIDVSS</sequence>
<protein>
    <submittedName>
        <fullName evidence="1">Uncharacterized protein</fullName>
    </submittedName>
</protein>
<reference evidence="1" key="1">
    <citation type="submission" date="2021-06" db="EMBL/GenBank/DDBJ databases">
        <authorList>
            <person name="Hodson N. C."/>
            <person name="Mongue J. A."/>
            <person name="Jaron S. K."/>
        </authorList>
    </citation>
    <scope>NUCLEOTIDE SEQUENCE</scope>
</reference>
<proteinExistence type="predicted"/>
<organism evidence="1 2">
    <name type="scientific">Allacma fusca</name>
    <dbReference type="NCBI Taxonomy" id="39272"/>
    <lineage>
        <taxon>Eukaryota</taxon>
        <taxon>Metazoa</taxon>
        <taxon>Ecdysozoa</taxon>
        <taxon>Arthropoda</taxon>
        <taxon>Hexapoda</taxon>
        <taxon>Collembola</taxon>
        <taxon>Symphypleona</taxon>
        <taxon>Sminthuridae</taxon>
        <taxon>Allacma</taxon>
    </lineage>
</organism>
<comment type="caution">
    <text evidence="1">The sequence shown here is derived from an EMBL/GenBank/DDBJ whole genome shotgun (WGS) entry which is preliminary data.</text>
</comment>
<feature type="non-terminal residue" evidence="1">
    <location>
        <position position="1"/>
    </location>
</feature>
<evidence type="ECO:0000313" key="2">
    <source>
        <dbReference type="Proteomes" id="UP000708208"/>
    </source>
</evidence>
<accession>A0A8J2K005</accession>
<name>A0A8J2K005_9HEXA</name>